<evidence type="ECO:0000259" key="2">
    <source>
        <dbReference type="PROSITE" id="PS50041"/>
    </source>
</evidence>
<evidence type="ECO:0000256" key="1">
    <source>
        <dbReference type="SAM" id="MobiDB-lite"/>
    </source>
</evidence>
<dbReference type="InterPro" id="IPR050111">
    <property type="entry name" value="C-type_lectin/snaclec_domain"/>
</dbReference>
<name>A0ABQ9IEY3_9NEOP</name>
<gene>
    <name evidence="3" type="ORF">PR048_000538</name>
</gene>
<dbReference type="EMBL" id="JARBHB010000001">
    <property type="protein sequence ID" value="KAJ8895213.1"/>
    <property type="molecule type" value="Genomic_DNA"/>
</dbReference>
<reference evidence="3 4" key="1">
    <citation type="submission" date="2023-02" db="EMBL/GenBank/DDBJ databases">
        <title>LHISI_Scaffold_Assembly.</title>
        <authorList>
            <person name="Stuart O.P."/>
            <person name="Cleave R."/>
            <person name="Magrath M.J.L."/>
            <person name="Mikheyev A.S."/>
        </authorList>
    </citation>
    <scope>NUCLEOTIDE SEQUENCE [LARGE SCALE GENOMIC DNA]</scope>
    <source>
        <strain evidence="3">Daus_M_001</strain>
        <tissue evidence="3">Leg muscle</tissue>
    </source>
</reference>
<feature type="region of interest" description="Disordered" evidence="1">
    <location>
        <begin position="196"/>
        <end position="215"/>
    </location>
</feature>
<dbReference type="PROSITE" id="PS50041">
    <property type="entry name" value="C_TYPE_LECTIN_2"/>
    <property type="match status" value="2"/>
</dbReference>
<feature type="domain" description="C-type lectin" evidence="2">
    <location>
        <begin position="53"/>
        <end position="181"/>
    </location>
</feature>
<dbReference type="CDD" id="cd00037">
    <property type="entry name" value="CLECT"/>
    <property type="match status" value="2"/>
</dbReference>
<feature type="compositionally biased region" description="Acidic residues" evidence="1">
    <location>
        <begin position="199"/>
        <end position="208"/>
    </location>
</feature>
<dbReference type="InterPro" id="IPR016187">
    <property type="entry name" value="CTDL_fold"/>
</dbReference>
<feature type="domain" description="C-type lectin" evidence="2">
    <location>
        <begin position="218"/>
        <end position="346"/>
    </location>
</feature>
<dbReference type="Gene3D" id="3.10.100.10">
    <property type="entry name" value="Mannose-Binding Protein A, subunit A"/>
    <property type="match status" value="2"/>
</dbReference>
<proteinExistence type="predicted"/>
<organism evidence="3 4">
    <name type="scientific">Dryococelus australis</name>
    <dbReference type="NCBI Taxonomy" id="614101"/>
    <lineage>
        <taxon>Eukaryota</taxon>
        <taxon>Metazoa</taxon>
        <taxon>Ecdysozoa</taxon>
        <taxon>Arthropoda</taxon>
        <taxon>Hexapoda</taxon>
        <taxon>Insecta</taxon>
        <taxon>Pterygota</taxon>
        <taxon>Neoptera</taxon>
        <taxon>Polyneoptera</taxon>
        <taxon>Phasmatodea</taxon>
        <taxon>Verophasmatodea</taxon>
        <taxon>Anareolatae</taxon>
        <taxon>Phasmatidae</taxon>
        <taxon>Eurycanthinae</taxon>
        <taxon>Dryococelus</taxon>
    </lineage>
</organism>
<accession>A0ABQ9IEY3</accession>
<dbReference type="InterPro" id="IPR001304">
    <property type="entry name" value="C-type_lectin-like"/>
</dbReference>
<sequence>MAAADIGHPDIGDCVYQNMIRRYRVCLDSAERDASEIPKEEVADPMRPGYVKLGEGSYKIHSRGADWLTAKATCESEGAHLVVINSEEEAQLVVNLFSHHPSSNADYKNEIWVGVNDIEEEGKFVTVLGEDLSTTGYAIWVKGNPDDYSRHDPNGEDCVSLKKSRHFNDLHCKANLTIVCEAEDTQPTASSNIVTAASEEAESSEEGADPTHPGYMKLGEGSYKIHSRGADWLTAKATCESEGAHLVVINSEEEAQLVVNLFSHHPSSNADYKNEIWVGVNDIEEEGKFVTVLGEDLSTTGYAIWVKGNPDDYSRHDPNGEDCVSLKKSRHFNDLHCKANLTIVCEAGDTQPTASSSKPIII</sequence>
<dbReference type="PANTHER" id="PTHR22803">
    <property type="entry name" value="MANNOSE, PHOSPHOLIPASE, LECTIN RECEPTOR RELATED"/>
    <property type="match status" value="1"/>
</dbReference>
<dbReference type="SMART" id="SM00034">
    <property type="entry name" value="CLECT"/>
    <property type="match status" value="2"/>
</dbReference>
<evidence type="ECO:0000313" key="4">
    <source>
        <dbReference type="Proteomes" id="UP001159363"/>
    </source>
</evidence>
<dbReference type="SUPFAM" id="SSF56436">
    <property type="entry name" value="C-type lectin-like"/>
    <property type="match status" value="2"/>
</dbReference>
<dbReference type="Proteomes" id="UP001159363">
    <property type="component" value="Chromosome 1"/>
</dbReference>
<comment type="caution">
    <text evidence="3">The sequence shown here is derived from an EMBL/GenBank/DDBJ whole genome shotgun (WGS) entry which is preliminary data.</text>
</comment>
<dbReference type="Pfam" id="PF00059">
    <property type="entry name" value="Lectin_C"/>
    <property type="match status" value="2"/>
</dbReference>
<evidence type="ECO:0000313" key="3">
    <source>
        <dbReference type="EMBL" id="KAJ8895213.1"/>
    </source>
</evidence>
<protein>
    <recommendedName>
        <fullName evidence="2">C-type lectin domain-containing protein</fullName>
    </recommendedName>
</protein>
<keyword evidence="4" id="KW-1185">Reference proteome</keyword>
<dbReference type="InterPro" id="IPR016186">
    <property type="entry name" value="C-type_lectin-like/link_sf"/>
</dbReference>